<dbReference type="AlphaFoldDB" id="A0A3L7ALK1"/>
<gene>
    <name evidence="2" type="ORF">D9R14_05340</name>
</gene>
<protein>
    <submittedName>
        <fullName evidence="2">Uncharacterized protein</fullName>
    </submittedName>
</protein>
<reference evidence="2 3" key="1">
    <citation type="submission" date="2018-10" db="EMBL/GenBank/DDBJ databases">
        <title>Xanthobacter tagetidis genome sequencing and assembly.</title>
        <authorList>
            <person name="Maclea K.S."/>
            <person name="Goen A.E."/>
            <person name="Fatima S.A."/>
        </authorList>
    </citation>
    <scope>NUCLEOTIDE SEQUENCE [LARGE SCALE GENOMIC DNA]</scope>
    <source>
        <strain evidence="2 3">ATCC 700314</strain>
    </source>
</reference>
<feature type="transmembrane region" description="Helical" evidence="1">
    <location>
        <begin position="47"/>
        <end position="71"/>
    </location>
</feature>
<accession>A0A3L7ALK1</accession>
<keyword evidence="3" id="KW-1185">Reference proteome</keyword>
<feature type="transmembrane region" description="Helical" evidence="1">
    <location>
        <begin position="83"/>
        <end position="104"/>
    </location>
</feature>
<comment type="caution">
    <text evidence="2">The sequence shown here is derived from an EMBL/GenBank/DDBJ whole genome shotgun (WGS) entry which is preliminary data.</text>
</comment>
<keyword evidence="1" id="KW-1133">Transmembrane helix</keyword>
<dbReference type="RefSeq" id="WP_121622275.1">
    <property type="nucleotide sequence ID" value="NZ_JACIIW010000006.1"/>
</dbReference>
<organism evidence="2 3">
    <name type="scientific">Xanthobacter tagetidis</name>
    <dbReference type="NCBI Taxonomy" id="60216"/>
    <lineage>
        <taxon>Bacteria</taxon>
        <taxon>Pseudomonadati</taxon>
        <taxon>Pseudomonadota</taxon>
        <taxon>Alphaproteobacteria</taxon>
        <taxon>Hyphomicrobiales</taxon>
        <taxon>Xanthobacteraceae</taxon>
        <taxon>Xanthobacter</taxon>
    </lineage>
</organism>
<sequence length="108" mass="11330">MSAPVQPYIFAILAIAAVNGIFSPFVLPAAILVAPFLPAFFAQSVGVLFFATSLLVSTGTIMLAGVPAALYERFSGASTTTEVSLWIWLAGTALLSIPAVTRFFEVGF</sequence>
<evidence type="ECO:0000256" key="1">
    <source>
        <dbReference type="SAM" id="Phobius"/>
    </source>
</evidence>
<dbReference type="Proteomes" id="UP000269692">
    <property type="component" value="Unassembled WGS sequence"/>
</dbReference>
<keyword evidence="1" id="KW-0812">Transmembrane</keyword>
<evidence type="ECO:0000313" key="3">
    <source>
        <dbReference type="Proteomes" id="UP000269692"/>
    </source>
</evidence>
<dbReference type="OrthoDB" id="8080853at2"/>
<proteinExistence type="predicted"/>
<feature type="transmembrane region" description="Helical" evidence="1">
    <location>
        <begin position="12"/>
        <end position="41"/>
    </location>
</feature>
<name>A0A3L7ALK1_9HYPH</name>
<keyword evidence="1" id="KW-0472">Membrane</keyword>
<evidence type="ECO:0000313" key="2">
    <source>
        <dbReference type="EMBL" id="RLP80481.1"/>
    </source>
</evidence>
<dbReference type="EMBL" id="RCTF01000003">
    <property type="protein sequence ID" value="RLP80481.1"/>
    <property type="molecule type" value="Genomic_DNA"/>
</dbReference>